<gene>
    <name evidence="1" type="ORF">GWI33_019052</name>
</gene>
<evidence type="ECO:0000313" key="2">
    <source>
        <dbReference type="Proteomes" id="UP000625711"/>
    </source>
</evidence>
<accession>A0A834HV72</accession>
<keyword evidence="2" id="KW-1185">Reference proteome</keyword>
<protein>
    <submittedName>
        <fullName evidence="1">Uncharacterized protein</fullName>
    </submittedName>
</protein>
<sequence length="88" mass="10195">MVRSVIHTSTKPLFEPFTECLAATCLNLGCHIHNRKFPFVRYLLKVTIYRRLKTETKVEIKTLSATKISELFSDDSTRQSEISRLTSF</sequence>
<dbReference type="AlphaFoldDB" id="A0A834HV72"/>
<proteinExistence type="predicted"/>
<name>A0A834HV72_RHYFE</name>
<evidence type="ECO:0000313" key="1">
    <source>
        <dbReference type="EMBL" id="KAF7267754.1"/>
    </source>
</evidence>
<dbReference type="EMBL" id="JAACXV010014390">
    <property type="protein sequence ID" value="KAF7267754.1"/>
    <property type="molecule type" value="Genomic_DNA"/>
</dbReference>
<comment type="caution">
    <text evidence="1">The sequence shown here is derived from an EMBL/GenBank/DDBJ whole genome shotgun (WGS) entry which is preliminary data.</text>
</comment>
<organism evidence="1 2">
    <name type="scientific">Rhynchophorus ferrugineus</name>
    <name type="common">Red palm weevil</name>
    <name type="synonym">Curculio ferrugineus</name>
    <dbReference type="NCBI Taxonomy" id="354439"/>
    <lineage>
        <taxon>Eukaryota</taxon>
        <taxon>Metazoa</taxon>
        <taxon>Ecdysozoa</taxon>
        <taxon>Arthropoda</taxon>
        <taxon>Hexapoda</taxon>
        <taxon>Insecta</taxon>
        <taxon>Pterygota</taxon>
        <taxon>Neoptera</taxon>
        <taxon>Endopterygota</taxon>
        <taxon>Coleoptera</taxon>
        <taxon>Polyphaga</taxon>
        <taxon>Cucujiformia</taxon>
        <taxon>Curculionidae</taxon>
        <taxon>Dryophthorinae</taxon>
        <taxon>Rhynchophorus</taxon>
    </lineage>
</organism>
<dbReference type="Proteomes" id="UP000625711">
    <property type="component" value="Unassembled WGS sequence"/>
</dbReference>
<reference evidence="1" key="1">
    <citation type="submission" date="2020-08" db="EMBL/GenBank/DDBJ databases">
        <title>Genome sequencing and assembly of the red palm weevil Rhynchophorus ferrugineus.</title>
        <authorList>
            <person name="Dias G.B."/>
            <person name="Bergman C.M."/>
            <person name="Manee M."/>
        </authorList>
    </citation>
    <scope>NUCLEOTIDE SEQUENCE</scope>
    <source>
        <strain evidence="1">AA-2017</strain>
        <tissue evidence="1">Whole larva</tissue>
    </source>
</reference>